<dbReference type="RefSeq" id="WP_218233787.1">
    <property type="nucleotide sequence ID" value="NZ_BAABBB010000007.1"/>
</dbReference>
<reference evidence="3" key="1">
    <citation type="journal article" date="2019" name="Int. J. Syst. Evol. Microbiol.">
        <title>The Global Catalogue of Microorganisms (GCM) 10K type strain sequencing project: providing services to taxonomists for standard genome sequencing and annotation.</title>
        <authorList>
            <consortium name="The Broad Institute Genomics Platform"/>
            <consortium name="The Broad Institute Genome Sequencing Center for Infectious Disease"/>
            <person name="Wu L."/>
            <person name="Ma J."/>
        </authorList>
    </citation>
    <scope>NUCLEOTIDE SEQUENCE [LARGE SCALE GENOMIC DNA]</scope>
    <source>
        <strain evidence="3">JCM 17460</strain>
    </source>
</reference>
<sequence length="79" mass="9210">MKLLLVVLVFAAVTYLAIRWLQDHGNGDQPAPRRTPKPHPPTRPVAPDDDEGFLRDLEWRRRQQERHRDRPQPPDSPDA</sequence>
<gene>
    <name evidence="2" type="ORF">GCM10022263_11360</name>
</gene>
<keyword evidence="3" id="KW-1185">Reference proteome</keyword>
<evidence type="ECO:0000256" key="1">
    <source>
        <dbReference type="SAM" id="MobiDB-lite"/>
    </source>
</evidence>
<protein>
    <recommendedName>
        <fullName evidence="4">Secreted protein</fullName>
    </recommendedName>
</protein>
<evidence type="ECO:0008006" key="4">
    <source>
        <dbReference type="Google" id="ProtNLM"/>
    </source>
</evidence>
<proteinExistence type="predicted"/>
<dbReference type="EMBL" id="BAABBB010000007">
    <property type="protein sequence ID" value="GAA3524587.1"/>
    <property type="molecule type" value="Genomic_DNA"/>
</dbReference>
<feature type="region of interest" description="Disordered" evidence="1">
    <location>
        <begin position="23"/>
        <end position="79"/>
    </location>
</feature>
<accession>A0ABP6UXA8</accession>
<comment type="caution">
    <text evidence="2">The sequence shown here is derived from an EMBL/GenBank/DDBJ whole genome shotgun (WGS) entry which is preliminary data.</text>
</comment>
<name>A0ABP6UXA8_9ACTN</name>
<evidence type="ECO:0000313" key="3">
    <source>
        <dbReference type="Proteomes" id="UP001500301"/>
    </source>
</evidence>
<evidence type="ECO:0000313" key="2">
    <source>
        <dbReference type="EMBL" id="GAA3524587.1"/>
    </source>
</evidence>
<dbReference type="Proteomes" id="UP001500301">
    <property type="component" value="Unassembled WGS sequence"/>
</dbReference>
<organism evidence="2 3">
    <name type="scientific">Nocardioides daeguensis</name>
    <dbReference type="NCBI Taxonomy" id="908359"/>
    <lineage>
        <taxon>Bacteria</taxon>
        <taxon>Bacillati</taxon>
        <taxon>Actinomycetota</taxon>
        <taxon>Actinomycetes</taxon>
        <taxon>Propionibacteriales</taxon>
        <taxon>Nocardioidaceae</taxon>
        <taxon>Nocardioides</taxon>
    </lineage>
</organism>
<feature type="compositionally biased region" description="Basic and acidic residues" evidence="1">
    <location>
        <begin position="52"/>
        <end position="72"/>
    </location>
</feature>